<dbReference type="InterPro" id="IPR002477">
    <property type="entry name" value="Peptidoglycan-bd-like"/>
</dbReference>
<evidence type="ECO:0000256" key="6">
    <source>
        <dbReference type="ARBA" id="ARBA00023157"/>
    </source>
</evidence>
<keyword evidence="5" id="KW-0378">Hydrolase</keyword>
<evidence type="ECO:0000313" key="10">
    <source>
        <dbReference type="Proteomes" id="UP000479190"/>
    </source>
</evidence>
<dbReference type="CDD" id="cd00094">
    <property type="entry name" value="HX"/>
    <property type="match status" value="1"/>
</dbReference>
<feature type="repeat" description="Hemopexin" evidence="7">
    <location>
        <begin position="137"/>
        <end position="182"/>
    </location>
</feature>
<comment type="cofactor">
    <cofactor evidence="1">
        <name>Zn(2+)</name>
        <dbReference type="ChEBI" id="CHEBI:29105"/>
    </cofactor>
</comment>
<accession>A0A6H5ITD1</accession>
<evidence type="ECO:0000256" key="3">
    <source>
        <dbReference type="ARBA" id="ARBA00022729"/>
    </source>
</evidence>
<dbReference type="Pfam" id="PF00045">
    <property type="entry name" value="Hemopexin"/>
    <property type="match status" value="3"/>
</dbReference>
<dbReference type="InterPro" id="IPR018487">
    <property type="entry name" value="Hemopexin-like_repeat"/>
</dbReference>
<proteinExistence type="inferred from homology"/>
<dbReference type="AlphaFoldDB" id="A0A6H5ITD1"/>
<feature type="domain" description="Peptidoglycan binding-like" evidence="8">
    <location>
        <begin position="33"/>
        <end position="80"/>
    </location>
</feature>
<dbReference type="InterPro" id="IPR018486">
    <property type="entry name" value="Hemopexin_CS"/>
</dbReference>
<keyword evidence="6" id="KW-1015">Disulfide bond</keyword>
<name>A0A6H5ITD1_9HYME</name>
<keyword evidence="10" id="KW-1185">Reference proteome</keyword>
<dbReference type="PANTHER" id="PTHR10201:SF291">
    <property type="entry name" value="MATRIX METALLOPROTEINASE 1, ISOFORM C-RELATED"/>
    <property type="match status" value="1"/>
</dbReference>
<reference evidence="9 10" key="1">
    <citation type="submission" date="2020-02" db="EMBL/GenBank/DDBJ databases">
        <authorList>
            <person name="Ferguson B K."/>
        </authorList>
    </citation>
    <scope>NUCLEOTIDE SEQUENCE [LARGE SCALE GENOMIC DNA]</scope>
</reference>
<evidence type="ECO:0000256" key="4">
    <source>
        <dbReference type="ARBA" id="ARBA00022737"/>
    </source>
</evidence>
<dbReference type="EMBL" id="CADCXV010000883">
    <property type="protein sequence ID" value="CAB0038002.1"/>
    <property type="molecule type" value="Genomic_DNA"/>
</dbReference>
<dbReference type="GO" id="GO:0005615">
    <property type="term" value="C:extracellular space"/>
    <property type="evidence" value="ECO:0007669"/>
    <property type="project" value="TreeGrafter"/>
</dbReference>
<dbReference type="PROSITE" id="PS51642">
    <property type="entry name" value="HEMOPEXIN_2"/>
    <property type="match status" value="3"/>
</dbReference>
<dbReference type="Gene3D" id="2.110.10.10">
    <property type="entry name" value="Hemopexin-like domain"/>
    <property type="match status" value="1"/>
</dbReference>
<evidence type="ECO:0000256" key="5">
    <source>
        <dbReference type="ARBA" id="ARBA00023049"/>
    </source>
</evidence>
<dbReference type="PROSITE" id="PS00024">
    <property type="entry name" value="HEMOPEXIN"/>
    <property type="match status" value="1"/>
</dbReference>
<keyword evidence="5" id="KW-0482">Metalloprotease</keyword>
<evidence type="ECO:0000313" key="9">
    <source>
        <dbReference type="EMBL" id="CAB0038002.1"/>
    </source>
</evidence>
<dbReference type="PANTHER" id="PTHR10201">
    <property type="entry name" value="MATRIX METALLOPROTEINASE"/>
    <property type="match status" value="1"/>
</dbReference>
<dbReference type="Proteomes" id="UP000479190">
    <property type="component" value="Unassembled WGS sequence"/>
</dbReference>
<dbReference type="InterPro" id="IPR000585">
    <property type="entry name" value="Hemopexin-like_dom"/>
</dbReference>
<dbReference type="GO" id="GO:0004222">
    <property type="term" value="F:metalloendopeptidase activity"/>
    <property type="evidence" value="ECO:0007669"/>
    <property type="project" value="TreeGrafter"/>
</dbReference>
<dbReference type="Gene3D" id="1.10.101.10">
    <property type="entry name" value="PGBD-like superfamily/PGBD"/>
    <property type="match status" value="1"/>
</dbReference>
<dbReference type="SMART" id="SM00120">
    <property type="entry name" value="HX"/>
    <property type="match status" value="4"/>
</dbReference>
<gene>
    <name evidence="9" type="ORF">TBRA_LOCUS9799</name>
</gene>
<evidence type="ECO:0000256" key="2">
    <source>
        <dbReference type="ARBA" id="ARBA00010370"/>
    </source>
</evidence>
<dbReference type="InterPro" id="IPR036365">
    <property type="entry name" value="PGBD-like_sf"/>
</dbReference>
<keyword evidence="4" id="KW-0677">Repeat</keyword>
<keyword evidence="5" id="KW-0645">Protease</keyword>
<evidence type="ECO:0000256" key="7">
    <source>
        <dbReference type="PROSITE-ProRule" id="PRU01011"/>
    </source>
</evidence>
<dbReference type="GO" id="GO:0030574">
    <property type="term" value="P:collagen catabolic process"/>
    <property type="evidence" value="ECO:0007669"/>
    <property type="project" value="TreeGrafter"/>
</dbReference>
<dbReference type="GO" id="GO:0030198">
    <property type="term" value="P:extracellular matrix organization"/>
    <property type="evidence" value="ECO:0007669"/>
    <property type="project" value="TreeGrafter"/>
</dbReference>
<protein>
    <recommendedName>
        <fullName evidence="8">Peptidoglycan binding-like domain-containing protein</fullName>
    </recommendedName>
</protein>
<feature type="repeat" description="Hemopexin" evidence="7">
    <location>
        <begin position="183"/>
        <end position="232"/>
    </location>
</feature>
<dbReference type="SUPFAM" id="SSF47090">
    <property type="entry name" value="PGBD-like"/>
    <property type="match status" value="1"/>
</dbReference>
<dbReference type="Pfam" id="PF01471">
    <property type="entry name" value="PG_binding_1"/>
    <property type="match status" value="1"/>
</dbReference>
<comment type="similarity">
    <text evidence="2">Belongs to the peptidase M10A family.</text>
</comment>
<organism evidence="9 10">
    <name type="scientific">Trichogramma brassicae</name>
    <dbReference type="NCBI Taxonomy" id="86971"/>
    <lineage>
        <taxon>Eukaryota</taxon>
        <taxon>Metazoa</taxon>
        <taxon>Ecdysozoa</taxon>
        <taxon>Arthropoda</taxon>
        <taxon>Hexapoda</taxon>
        <taxon>Insecta</taxon>
        <taxon>Pterygota</taxon>
        <taxon>Neoptera</taxon>
        <taxon>Endopterygota</taxon>
        <taxon>Hymenoptera</taxon>
        <taxon>Apocrita</taxon>
        <taxon>Proctotrupomorpha</taxon>
        <taxon>Chalcidoidea</taxon>
        <taxon>Trichogrammatidae</taxon>
        <taxon>Trichogramma</taxon>
    </lineage>
</organism>
<dbReference type="InterPro" id="IPR036375">
    <property type="entry name" value="Hemopexin-like_dom_sf"/>
</dbReference>
<dbReference type="FunFam" id="2.110.10.10:FF:000007">
    <property type="entry name" value="stromelysin-3 isoform X2"/>
    <property type="match status" value="1"/>
</dbReference>
<dbReference type="SUPFAM" id="SSF50923">
    <property type="entry name" value="Hemopexin-like domain"/>
    <property type="match status" value="1"/>
</dbReference>
<feature type="repeat" description="Hemopexin" evidence="7">
    <location>
        <begin position="233"/>
        <end position="281"/>
    </location>
</feature>
<dbReference type="OrthoDB" id="406838at2759"/>
<keyword evidence="3" id="KW-0732">Signal</keyword>
<evidence type="ECO:0000259" key="8">
    <source>
        <dbReference type="Pfam" id="PF01471"/>
    </source>
</evidence>
<dbReference type="InterPro" id="IPR036366">
    <property type="entry name" value="PGBDSf"/>
</dbReference>
<evidence type="ECO:0000256" key="1">
    <source>
        <dbReference type="ARBA" id="ARBA00001947"/>
    </source>
</evidence>
<sequence length="334" mass="38595">MYRHIYGTLFGCISRNFWYRKVRLAHKHSECDNYLSRYGYLSSATSVSGGLIAKDTINQAIIDFQSFAGIKVTGILDDETTLYMSMPRCGVKDKIVRTSGHVHKRYALQGQYFWKLSSDGINDAQPQLISTIWKGLPGNIDAAFTYKNGKTYFFKGSRYWRYIDKIKDGDYPKYIDEGFTGIPDNIDAVTVWTGNGKIYFYKGSKFWRFDPFDKPPVNKSYPKPIANWLGIPDHLDAAFSHHGYTYFFKDESYYRFNDRNFAIDIADPPFPRSTAYWWYGCRSVGKEALLNIQWKQIRNDSQSSNINKLEHKGLVFGDDSDYSSEDNIALDELT</sequence>